<reference evidence="5" key="1">
    <citation type="submission" date="2020-07" db="EMBL/GenBank/DDBJ databases">
        <title>Genome sequence and genetic diversity analysis of an under-domesticated orphan crop, white fonio (Digitaria exilis).</title>
        <authorList>
            <person name="Bennetzen J.L."/>
            <person name="Chen S."/>
            <person name="Ma X."/>
            <person name="Wang X."/>
            <person name="Yssel A.E.J."/>
            <person name="Chaluvadi S.R."/>
            <person name="Johnson M."/>
            <person name="Gangashetty P."/>
            <person name="Hamidou F."/>
            <person name="Sanogo M.D."/>
            <person name="Zwaenepoel A."/>
            <person name="Wallace J."/>
            <person name="Van De Peer Y."/>
            <person name="Van Deynze A."/>
        </authorList>
    </citation>
    <scope>NUCLEOTIDE SEQUENCE</scope>
    <source>
        <tissue evidence="5">Leaves</tissue>
    </source>
</reference>
<dbReference type="GO" id="GO:0003723">
    <property type="term" value="F:RNA binding"/>
    <property type="evidence" value="ECO:0007669"/>
    <property type="project" value="UniProtKB-UniRule"/>
</dbReference>
<dbReference type="Proteomes" id="UP000636709">
    <property type="component" value="Unassembled WGS sequence"/>
</dbReference>
<dbReference type="AlphaFoldDB" id="A0A835G0L9"/>
<dbReference type="Pfam" id="PF00076">
    <property type="entry name" value="RRM_1"/>
    <property type="match status" value="1"/>
</dbReference>
<evidence type="ECO:0000256" key="2">
    <source>
        <dbReference type="PROSITE-ProRule" id="PRU00176"/>
    </source>
</evidence>
<accession>A0A835G0L9</accession>
<dbReference type="EMBL" id="JACEFO010000112">
    <property type="protein sequence ID" value="KAF8780785.1"/>
    <property type="molecule type" value="Genomic_DNA"/>
</dbReference>
<name>A0A835G0L9_9POAL</name>
<dbReference type="InterPro" id="IPR012677">
    <property type="entry name" value="Nucleotide-bd_a/b_plait_sf"/>
</dbReference>
<feature type="region of interest" description="Disordered" evidence="3">
    <location>
        <begin position="1"/>
        <end position="24"/>
    </location>
</feature>
<feature type="domain" description="RRM" evidence="4">
    <location>
        <begin position="82"/>
        <end position="152"/>
    </location>
</feature>
<dbReference type="CDD" id="cd00590">
    <property type="entry name" value="RRM_SF"/>
    <property type="match status" value="1"/>
</dbReference>
<dbReference type="PROSITE" id="PS50102">
    <property type="entry name" value="RRM"/>
    <property type="match status" value="1"/>
</dbReference>
<evidence type="ECO:0000313" key="6">
    <source>
        <dbReference type="Proteomes" id="UP000636709"/>
    </source>
</evidence>
<sequence>MNSIPKPAHQVSNEPASNEQERGSGRTTCRYFDDPCSICGATSPHTEYFCVYNYMEGRFSSRACREQCSPGRHTMAADSLGRFVRVTNVPSSMSERELRWLFQRFGPLRMCGGDGFGLVTFGNRDDAEEAVDELNGCESTWHTRGRRRLRIQ</sequence>
<dbReference type="Gene3D" id="3.30.70.330">
    <property type="match status" value="1"/>
</dbReference>
<organism evidence="5 6">
    <name type="scientific">Digitaria exilis</name>
    <dbReference type="NCBI Taxonomy" id="1010633"/>
    <lineage>
        <taxon>Eukaryota</taxon>
        <taxon>Viridiplantae</taxon>
        <taxon>Streptophyta</taxon>
        <taxon>Embryophyta</taxon>
        <taxon>Tracheophyta</taxon>
        <taxon>Spermatophyta</taxon>
        <taxon>Magnoliopsida</taxon>
        <taxon>Liliopsida</taxon>
        <taxon>Poales</taxon>
        <taxon>Poaceae</taxon>
        <taxon>PACMAD clade</taxon>
        <taxon>Panicoideae</taxon>
        <taxon>Panicodae</taxon>
        <taxon>Paniceae</taxon>
        <taxon>Anthephorinae</taxon>
        <taxon>Digitaria</taxon>
    </lineage>
</organism>
<evidence type="ECO:0000313" key="5">
    <source>
        <dbReference type="EMBL" id="KAF8780785.1"/>
    </source>
</evidence>
<comment type="caution">
    <text evidence="5">The sequence shown here is derived from an EMBL/GenBank/DDBJ whole genome shotgun (WGS) entry which is preliminary data.</text>
</comment>
<gene>
    <name evidence="5" type="ORF">HU200_000725</name>
</gene>
<dbReference type="OrthoDB" id="681562at2759"/>
<keyword evidence="1 2" id="KW-0694">RNA-binding</keyword>
<dbReference type="SUPFAM" id="SSF54928">
    <property type="entry name" value="RNA-binding domain, RBD"/>
    <property type="match status" value="1"/>
</dbReference>
<keyword evidence="6" id="KW-1185">Reference proteome</keyword>
<evidence type="ECO:0000256" key="3">
    <source>
        <dbReference type="SAM" id="MobiDB-lite"/>
    </source>
</evidence>
<protein>
    <recommendedName>
        <fullName evidence="4">RRM domain-containing protein</fullName>
    </recommendedName>
</protein>
<evidence type="ECO:0000256" key="1">
    <source>
        <dbReference type="ARBA" id="ARBA00022884"/>
    </source>
</evidence>
<proteinExistence type="predicted"/>
<dbReference type="PANTHER" id="PTHR10352">
    <property type="entry name" value="EUKARYOTIC TRANSLATION INITIATION FACTOR 3 SUBUNIT G"/>
    <property type="match status" value="1"/>
</dbReference>
<dbReference type="SMART" id="SM00360">
    <property type="entry name" value="RRM"/>
    <property type="match status" value="1"/>
</dbReference>
<dbReference type="InterPro" id="IPR000504">
    <property type="entry name" value="RRM_dom"/>
</dbReference>
<evidence type="ECO:0000259" key="4">
    <source>
        <dbReference type="PROSITE" id="PS50102"/>
    </source>
</evidence>
<dbReference type="InterPro" id="IPR035979">
    <property type="entry name" value="RBD_domain_sf"/>
</dbReference>